<feature type="domain" description="Glycosyltransferase 2-like" evidence="1">
    <location>
        <begin position="185"/>
        <end position="346"/>
    </location>
</feature>
<dbReference type="PANTHER" id="PTHR43179:SF7">
    <property type="entry name" value="RHAMNOSYLTRANSFERASE WBBL"/>
    <property type="match status" value="1"/>
</dbReference>
<dbReference type="InterPro" id="IPR001173">
    <property type="entry name" value="Glyco_trans_2-like"/>
</dbReference>
<evidence type="ECO:0000313" key="3">
    <source>
        <dbReference type="Proteomes" id="UP000030700"/>
    </source>
</evidence>
<dbReference type="CDD" id="cd04186">
    <property type="entry name" value="GT_2_like_c"/>
    <property type="match status" value="1"/>
</dbReference>
<dbReference type="GO" id="GO:0016757">
    <property type="term" value="F:glycosyltransferase activity"/>
    <property type="evidence" value="ECO:0007669"/>
    <property type="project" value="UniProtKB-KW"/>
</dbReference>
<dbReference type="Proteomes" id="UP000030700">
    <property type="component" value="Unassembled WGS sequence"/>
</dbReference>
<dbReference type="SUPFAM" id="SSF53448">
    <property type="entry name" value="Nucleotide-diphospho-sugar transferases"/>
    <property type="match status" value="2"/>
</dbReference>
<dbReference type="EMBL" id="DF820460">
    <property type="protein sequence ID" value="GAK54099.1"/>
    <property type="molecule type" value="Genomic_DNA"/>
</dbReference>
<evidence type="ECO:0000313" key="2">
    <source>
        <dbReference type="EMBL" id="GAK54099.1"/>
    </source>
</evidence>
<reference evidence="2" key="1">
    <citation type="journal article" date="2015" name="PeerJ">
        <title>First genomic representation of candidate bacterial phylum KSB3 points to enhanced environmental sensing as a trigger of wastewater bulking.</title>
        <authorList>
            <person name="Sekiguchi Y."/>
            <person name="Ohashi A."/>
            <person name="Parks D.H."/>
            <person name="Yamauchi T."/>
            <person name="Tyson G.W."/>
            <person name="Hugenholtz P."/>
        </authorList>
    </citation>
    <scope>NUCLEOTIDE SEQUENCE [LARGE SCALE GENOMIC DNA]</scope>
</reference>
<dbReference type="PANTHER" id="PTHR43179">
    <property type="entry name" value="RHAMNOSYLTRANSFERASE WBBL"/>
    <property type="match status" value="1"/>
</dbReference>
<keyword evidence="2" id="KW-0808">Transferase</keyword>
<gene>
    <name evidence="2" type="ORF">U14_05376</name>
</gene>
<dbReference type="HOGENOM" id="CLU_005003_2_2_0"/>
<name>A0A081BRR8_9BACT</name>
<dbReference type="AlphaFoldDB" id="A0A081BRR8"/>
<dbReference type="STRING" id="1499966.U14_05376"/>
<evidence type="ECO:0000259" key="1">
    <source>
        <dbReference type="Pfam" id="PF00535"/>
    </source>
</evidence>
<sequence>MGGGTFFNKLLQYGERFCSQHRYRDNWFDQLFKTLISRLKFELKKQHGIVATIDGISVYQGRLNIVGWALTRKGTDDIRAIDIFINKIPLGTAVHGDARGDVEKAFPFLRNSGRSGFHLYKEVPKEIDLSSAVVEMTIIRQNGQARSFTHSPQNQYALWIQHHEPDAVALERQRQMHFVAAPLISLITPTYNTPEQFLIEMLESVRSQTYSNWELCIADGASREPYVKEILTRYATQERRIKVKFLAENKGIAGNSNEAAALATGEFIGLLDHDDTLPPFALFEVAQAILAHQDADYLYSDEDILSEDGTIRYDPHFKPDFSPDTLRSTNYPTHFSVLRKSLFDDIGGFRPGFDGSQDYDLILRATERTRRIVHIPNVLYHWRIHDLSVARNSASKSYTYDAGQRALTEHLQRVGLAGRVERTEHDGYYKVTYDLPSTPLISVIIPNHDHADDLRRCISSILKKSSYRAFEIIIAENGSRERETFALYEQLRKHPEIRVIEWTQPFNYAAVNNFAASQARGEMLLFLNNDTEVINADWIERMLEHAFRPEIGAVGAKLYYPDNTIQHAGIIIGICGIAGHGHKHLPARSLGYHGRLQIIQNVSAVTGACLMVRAALFREINGFDEELSLAYNDVDACLRLQQQGRCIVWTPYAELYHHESKTRGYEDSPENAQRFQRECAIFQRKWENILNEGDPYYNPNLTKEREDFSLRIF</sequence>
<proteinExistence type="predicted"/>
<organism evidence="2">
    <name type="scientific">Candidatus Moduliflexus flocculans</name>
    <dbReference type="NCBI Taxonomy" id="1499966"/>
    <lineage>
        <taxon>Bacteria</taxon>
        <taxon>Candidatus Moduliflexota</taxon>
        <taxon>Candidatus Moduliflexia</taxon>
        <taxon>Candidatus Moduliflexales</taxon>
        <taxon>Candidatus Moduliflexaceae</taxon>
    </lineage>
</organism>
<feature type="domain" description="Glycosyltransferase 2-like" evidence="1">
    <location>
        <begin position="442"/>
        <end position="618"/>
    </location>
</feature>
<protein>
    <submittedName>
        <fullName evidence="2">Glycosyl transferase family 2</fullName>
    </submittedName>
</protein>
<accession>A0A081BRR8</accession>
<dbReference type="Gene3D" id="3.90.550.10">
    <property type="entry name" value="Spore Coat Polysaccharide Biosynthesis Protein SpsA, Chain A"/>
    <property type="match status" value="2"/>
</dbReference>
<dbReference type="CDD" id="cd04184">
    <property type="entry name" value="GT2_RfbC_Mx_like"/>
    <property type="match status" value="1"/>
</dbReference>
<dbReference type="Pfam" id="PF00535">
    <property type="entry name" value="Glycos_transf_2"/>
    <property type="match status" value="2"/>
</dbReference>
<dbReference type="InterPro" id="IPR029044">
    <property type="entry name" value="Nucleotide-diphossugar_trans"/>
</dbReference>
<keyword evidence="3" id="KW-1185">Reference proteome</keyword>